<feature type="region of interest" description="Disordered" evidence="1">
    <location>
        <begin position="235"/>
        <end position="264"/>
    </location>
</feature>
<proteinExistence type="predicted"/>
<name>A0A6J5RNW8_9CAUD</name>
<evidence type="ECO:0000256" key="1">
    <source>
        <dbReference type="SAM" id="MobiDB-lite"/>
    </source>
</evidence>
<organism evidence="2">
    <name type="scientific">uncultured Caudovirales phage</name>
    <dbReference type="NCBI Taxonomy" id="2100421"/>
    <lineage>
        <taxon>Viruses</taxon>
        <taxon>Duplodnaviria</taxon>
        <taxon>Heunggongvirae</taxon>
        <taxon>Uroviricota</taxon>
        <taxon>Caudoviricetes</taxon>
        <taxon>Peduoviridae</taxon>
        <taxon>Maltschvirus</taxon>
        <taxon>Maltschvirus maltsch</taxon>
    </lineage>
</organism>
<reference evidence="2" key="1">
    <citation type="submission" date="2020-05" db="EMBL/GenBank/DDBJ databases">
        <authorList>
            <person name="Chiriac C."/>
            <person name="Salcher M."/>
            <person name="Ghai R."/>
            <person name="Kavagutti S V."/>
        </authorList>
    </citation>
    <scope>NUCLEOTIDE SEQUENCE</scope>
</reference>
<sequence length="264" mass="27727">MVRYVGDDPNGGLVDEKGMLPTALAEGLNPDTGFNDGIARDPNGKPLAAGQTSGNTGFDPATYLKLNPDVQAEYDRVIKVADRNSPFFAEHGLESPETFAAWHYQTYGKNENRPGGGGTAVGNTTGTVAQGNDLTTSLTSGFNDAIKALQDSTTTQVNQLNQNNSDLTKQIMDMQTGFQTSQQQLLDNLNKTAAAQSQQFTQALKDLKDAGNSTGQAAKKPNYARALARNRDLNSQGLGSTMLTGPGGTQPGNLSLGATSLLGA</sequence>
<evidence type="ECO:0000313" key="2">
    <source>
        <dbReference type="EMBL" id="CAB4198789.1"/>
    </source>
</evidence>
<protein>
    <submittedName>
        <fullName evidence="2">Uncharacterized protein</fullName>
    </submittedName>
</protein>
<dbReference type="EMBL" id="LR797273">
    <property type="protein sequence ID" value="CAB4198789.1"/>
    <property type="molecule type" value="Genomic_DNA"/>
</dbReference>
<accession>A0A6J5RNW8</accession>
<gene>
    <name evidence="2" type="ORF">UFOVP1324_16</name>
</gene>